<proteinExistence type="predicted"/>
<dbReference type="EMBL" id="MU274906">
    <property type="protein sequence ID" value="KAI0091020.1"/>
    <property type="molecule type" value="Genomic_DNA"/>
</dbReference>
<organism evidence="1 2">
    <name type="scientific">Irpex rosettiformis</name>
    <dbReference type="NCBI Taxonomy" id="378272"/>
    <lineage>
        <taxon>Eukaryota</taxon>
        <taxon>Fungi</taxon>
        <taxon>Dikarya</taxon>
        <taxon>Basidiomycota</taxon>
        <taxon>Agaricomycotina</taxon>
        <taxon>Agaricomycetes</taxon>
        <taxon>Polyporales</taxon>
        <taxon>Irpicaceae</taxon>
        <taxon>Irpex</taxon>
    </lineage>
</organism>
<reference evidence="1" key="1">
    <citation type="journal article" date="2021" name="Environ. Microbiol.">
        <title>Gene family expansions and transcriptome signatures uncover fungal adaptations to wood decay.</title>
        <authorList>
            <person name="Hage H."/>
            <person name="Miyauchi S."/>
            <person name="Viragh M."/>
            <person name="Drula E."/>
            <person name="Min B."/>
            <person name="Chaduli D."/>
            <person name="Navarro D."/>
            <person name="Favel A."/>
            <person name="Norest M."/>
            <person name="Lesage-Meessen L."/>
            <person name="Balint B."/>
            <person name="Merenyi Z."/>
            <person name="de Eugenio L."/>
            <person name="Morin E."/>
            <person name="Martinez A.T."/>
            <person name="Baldrian P."/>
            <person name="Stursova M."/>
            <person name="Martinez M.J."/>
            <person name="Novotny C."/>
            <person name="Magnuson J.K."/>
            <person name="Spatafora J.W."/>
            <person name="Maurice S."/>
            <person name="Pangilinan J."/>
            <person name="Andreopoulos W."/>
            <person name="LaButti K."/>
            <person name="Hundley H."/>
            <person name="Na H."/>
            <person name="Kuo A."/>
            <person name="Barry K."/>
            <person name="Lipzen A."/>
            <person name="Henrissat B."/>
            <person name="Riley R."/>
            <person name="Ahrendt S."/>
            <person name="Nagy L.G."/>
            <person name="Grigoriev I.V."/>
            <person name="Martin F."/>
            <person name="Rosso M.N."/>
        </authorList>
    </citation>
    <scope>NUCLEOTIDE SEQUENCE</scope>
    <source>
        <strain evidence="1">CBS 384.51</strain>
    </source>
</reference>
<keyword evidence="2" id="KW-1185">Reference proteome</keyword>
<evidence type="ECO:0000313" key="2">
    <source>
        <dbReference type="Proteomes" id="UP001055072"/>
    </source>
</evidence>
<evidence type="ECO:0000313" key="1">
    <source>
        <dbReference type="EMBL" id="KAI0091020.1"/>
    </source>
</evidence>
<gene>
    <name evidence="1" type="ORF">BDY19DRAFT_674011</name>
</gene>
<dbReference type="Proteomes" id="UP001055072">
    <property type="component" value="Unassembled WGS sequence"/>
</dbReference>
<protein>
    <submittedName>
        <fullName evidence="1">Uncharacterized protein</fullName>
    </submittedName>
</protein>
<comment type="caution">
    <text evidence="1">The sequence shown here is derived from an EMBL/GenBank/DDBJ whole genome shotgun (WGS) entry which is preliminary data.</text>
</comment>
<name>A0ACB8U9T1_9APHY</name>
<accession>A0ACB8U9T1</accession>
<sequence length="595" mass="67847">MSSSSSIDSDMHCCLRIAEIQATIFSSLTPHDCSQLSRTCRLFYEQAMDVVWADVCSLVPFVKCMPSDVWVQITREITNWPGSYCADIDFIRKPRDSDWRQSFKHAHRVKRFTDVNHFRDLHDRRQSHPFRGTSYKLTPDATKTVIRFVCQWGAEQGFPGLFPGLTRLRVASGRKTHWLPNHIPFLSGGSLQSFGLDFGLPFEREFDVYSKVYSPLSDVLLVLRPSWPHLHSLTFSSPYQITEEGSRVEDYLEDVIEWVQECGELHFFRADLLLHSELIESLAALPHLRSLHLKGAQTSERNAEIPNLLPSCFRSLSSLKLEVFEPDSPIPILRALRSSIALTTVDLELTYRSDDLVSVYSVQTIFETVAEIPLVETFRLQLRGWENSLPESYPALYGELLAMLSPLSRVQHLTLKGFYDTTVTDKDLEDAAKAWPKLEIIELDLPRDRDYFPIMPAPQATLVGVQSFYNACPGIKKIILTVSEKLPMSTDNLPLARPRESEVENLILGFDTANGSTFAHGSDVYLPKVIRLMFPQLKQFGARAWSEKDWATKVETSWTTYRDMDLTKVQETSLAMISDMRDEVEHPLNQSDGDD</sequence>